<dbReference type="SUPFAM" id="SSF75625">
    <property type="entry name" value="YebC-like"/>
    <property type="match status" value="1"/>
</dbReference>
<protein>
    <submittedName>
        <fullName evidence="2">Putative transcriptional regulatory protein</fullName>
    </submittedName>
</protein>
<evidence type="ECO:0000313" key="2">
    <source>
        <dbReference type="EMBL" id="PXF48305.1"/>
    </source>
</evidence>
<dbReference type="InterPro" id="IPR029072">
    <property type="entry name" value="YebC-like"/>
</dbReference>
<dbReference type="EMBL" id="NBIV01000015">
    <property type="protein sequence ID" value="PXF48305.1"/>
    <property type="molecule type" value="Genomic_DNA"/>
</dbReference>
<feature type="domain" description="TACO1/YebC-like second and third" evidence="1">
    <location>
        <begin position="1"/>
        <end position="112"/>
    </location>
</feature>
<comment type="caution">
    <text evidence="2">The sequence shown here is derived from an EMBL/GenBank/DDBJ whole genome shotgun (WGS) entry which is preliminary data.</text>
</comment>
<proteinExistence type="predicted"/>
<evidence type="ECO:0000259" key="1">
    <source>
        <dbReference type="Pfam" id="PF01709"/>
    </source>
</evidence>
<dbReference type="Pfam" id="PF01709">
    <property type="entry name" value="Transcrip_reg"/>
    <property type="match status" value="1"/>
</dbReference>
<reference evidence="2 3" key="1">
    <citation type="journal article" date="2018" name="Mol. Biol. Evol.">
        <title>Analysis of the draft genome of the red seaweed Gracilariopsis chorda provides insights into genome size evolution in Rhodophyta.</title>
        <authorList>
            <person name="Lee J."/>
            <person name="Yang E.C."/>
            <person name="Graf L."/>
            <person name="Yang J.H."/>
            <person name="Qiu H."/>
            <person name="Zel Zion U."/>
            <person name="Chan C.X."/>
            <person name="Stephens T.G."/>
            <person name="Weber A.P.M."/>
            <person name="Boo G.H."/>
            <person name="Boo S.M."/>
            <person name="Kim K.M."/>
            <person name="Shin Y."/>
            <person name="Jung M."/>
            <person name="Lee S.J."/>
            <person name="Yim H.S."/>
            <person name="Lee J.H."/>
            <person name="Bhattacharya D."/>
            <person name="Yoon H.S."/>
        </authorList>
    </citation>
    <scope>NUCLEOTIDE SEQUENCE [LARGE SCALE GENOMIC DNA]</scope>
    <source>
        <strain evidence="2 3">SKKU-2015</strain>
        <tissue evidence="2">Whole body</tissue>
    </source>
</reference>
<evidence type="ECO:0000313" key="3">
    <source>
        <dbReference type="Proteomes" id="UP000247409"/>
    </source>
</evidence>
<dbReference type="InterPro" id="IPR048300">
    <property type="entry name" value="TACO1_YebC-like_2nd/3rd_dom"/>
</dbReference>
<gene>
    <name evidence="2" type="ORF">BWQ96_01994</name>
</gene>
<dbReference type="Proteomes" id="UP000247409">
    <property type="component" value="Unassembled WGS sequence"/>
</dbReference>
<name>A0A2V3J1T9_9FLOR</name>
<organism evidence="2 3">
    <name type="scientific">Gracilariopsis chorda</name>
    <dbReference type="NCBI Taxonomy" id="448386"/>
    <lineage>
        <taxon>Eukaryota</taxon>
        <taxon>Rhodophyta</taxon>
        <taxon>Florideophyceae</taxon>
        <taxon>Rhodymeniophycidae</taxon>
        <taxon>Gracilariales</taxon>
        <taxon>Gracilariaceae</taxon>
        <taxon>Gracilariopsis</taxon>
    </lineage>
</organism>
<keyword evidence="3" id="KW-1185">Reference proteome</keyword>
<dbReference type="InterPro" id="IPR026564">
    <property type="entry name" value="Transcrip_reg_TACO1-like_dom3"/>
</dbReference>
<dbReference type="AlphaFoldDB" id="A0A2V3J1T9"/>
<accession>A0A2V3J1T9</accession>
<sequence>MFTERHTVLLRDIDKQYVDDIIMFGIDQGADDVVLIDDESIEFLCSTAKERDEVRRALTEKFCFLDTANLHALQHVHPKVFVAISDEAATRSERLLSALNDHTDVLDVIHNAKFERYDEEKL</sequence>
<dbReference type="Gene3D" id="3.30.70.980">
    <property type="match status" value="1"/>
</dbReference>